<feature type="transmembrane region" description="Helical" evidence="8">
    <location>
        <begin position="190"/>
        <end position="206"/>
    </location>
</feature>
<evidence type="ECO:0000259" key="9">
    <source>
        <dbReference type="Pfam" id="PF01490"/>
    </source>
</evidence>
<gene>
    <name evidence="10" type="ORF">TrRE_jg10404</name>
</gene>
<dbReference type="GO" id="GO:0015179">
    <property type="term" value="F:L-amino acid transmembrane transporter activity"/>
    <property type="evidence" value="ECO:0007669"/>
    <property type="project" value="TreeGrafter"/>
</dbReference>
<feature type="transmembrane region" description="Helical" evidence="8">
    <location>
        <begin position="453"/>
        <end position="473"/>
    </location>
</feature>
<dbReference type="GO" id="GO:0016020">
    <property type="term" value="C:membrane"/>
    <property type="evidence" value="ECO:0007669"/>
    <property type="project" value="UniProtKB-SubCell"/>
</dbReference>
<dbReference type="EMBL" id="BRXZ01007134">
    <property type="protein sequence ID" value="GMI24615.1"/>
    <property type="molecule type" value="Genomic_DNA"/>
</dbReference>
<organism evidence="10 11">
    <name type="scientific">Triparma retinervis</name>
    <dbReference type="NCBI Taxonomy" id="2557542"/>
    <lineage>
        <taxon>Eukaryota</taxon>
        <taxon>Sar</taxon>
        <taxon>Stramenopiles</taxon>
        <taxon>Ochrophyta</taxon>
        <taxon>Bolidophyceae</taxon>
        <taxon>Parmales</taxon>
        <taxon>Triparmaceae</taxon>
        <taxon>Triparma</taxon>
    </lineage>
</organism>
<accession>A0A9W7FZH3</accession>
<comment type="similarity">
    <text evidence="2">Belongs to the amino acid/polyamine transporter 2 family.</text>
</comment>
<evidence type="ECO:0000256" key="4">
    <source>
        <dbReference type="ARBA" id="ARBA00022692"/>
    </source>
</evidence>
<sequence length="509" mass="54504">MSLNSTRNSHLLDDTSEEISTSKLLSSPSLSSASLSAASLSAASLSSTRSENTKEDRGSGIFGACCNFINCVIGAGIIGTGGAVAESGYAIAMVMLLLCALLTKYSLDLLIELGEKYGASNYEELGYLAYGNAGKKSVIVFKWLYSFGCCVAYLVVLKKNMNIALADLSGVTIDCPPTSTFCSPLLLDENLFTFLLATFIVLPLCLHRKLDTLAKFSFISIVSVLAIVCIVIYEYADVGENGRGFDKDFLEVRPGFISSMGTFVFAFVSQHTSHGVYNSMSERTVGRWKIVSGISILVAGSMTCLVGSFSYFTYWENTSSDLFTIYPASKLVDSAELLLSVTMLFTYPMPFFTTRELLVEWCVMRGEARGVGGGADEEGDMRAALLSQEEPLKGGEGPKGGPSNPMQAYMLPQARPGKGGGYQLLRNYHCALTILIWGVTLFIALAADSLGTVLDLVGCVSGSAIAFIIPAAVNIKLEKECGVRIATMLCVGCFITVMGSVFSIIKLVN</sequence>
<dbReference type="InterPro" id="IPR013057">
    <property type="entry name" value="AA_transpt_TM"/>
</dbReference>
<proteinExistence type="inferred from homology"/>
<keyword evidence="6 8" id="KW-1133">Transmembrane helix</keyword>
<feature type="transmembrane region" description="Helical" evidence="8">
    <location>
        <begin position="89"/>
        <end position="107"/>
    </location>
</feature>
<comment type="subcellular location">
    <subcellularLocation>
        <location evidence="1">Membrane</location>
        <topology evidence="1">Multi-pass membrane protein</topology>
    </subcellularLocation>
</comment>
<feature type="transmembrane region" description="Helical" evidence="8">
    <location>
        <begin position="60"/>
        <end position="83"/>
    </location>
</feature>
<dbReference type="PANTHER" id="PTHR22950:SF458">
    <property type="entry name" value="SODIUM-COUPLED NEUTRAL AMINO ACID TRANSPORTER 11-RELATED"/>
    <property type="match status" value="1"/>
</dbReference>
<feature type="transmembrane region" description="Helical" evidence="8">
    <location>
        <begin position="138"/>
        <end position="156"/>
    </location>
</feature>
<dbReference type="Pfam" id="PF01490">
    <property type="entry name" value="Aa_trans"/>
    <property type="match status" value="1"/>
</dbReference>
<name>A0A9W7FZH3_9STRA</name>
<keyword evidence="5" id="KW-0029">Amino-acid transport</keyword>
<feature type="transmembrane region" description="Helical" evidence="8">
    <location>
        <begin position="428"/>
        <end position="447"/>
    </location>
</feature>
<evidence type="ECO:0000256" key="6">
    <source>
        <dbReference type="ARBA" id="ARBA00022989"/>
    </source>
</evidence>
<evidence type="ECO:0000256" key="5">
    <source>
        <dbReference type="ARBA" id="ARBA00022970"/>
    </source>
</evidence>
<feature type="transmembrane region" description="Helical" evidence="8">
    <location>
        <begin position="218"/>
        <end position="236"/>
    </location>
</feature>
<evidence type="ECO:0000256" key="2">
    <source>
        <dbReference type="ARBA" id="ARBA00008066"/>
    </source>
</evidence>
<feature type="transmembrane region" description="Helical" evidence="8">
    <location>
        <begin position="334"/>
        <end position="352"/>
    </location>
</feature>
<evidence type="ECO:0000256" key="8">
    <source>
        <dbReference type="SAM" id="Phobius"/>
    </source>
</evidence>
<evidence type="ECO:0000313" key="11">
    <source>
        <dbReference type="Proteomes" id="UP001165082"/>
    </source>
</evidence>
<evidence type="ECO:0000256" key="1">
    <source>
        <dbReference type="ARBA" id="ARBA00004141"/>
    </source>
</evidence>
<keyword evidence="4 8" id="KW-0812">Transmembrane</keyword>
<dbReference type="Proteomes" id="UP001165082">
    <property type="component" value="Unassembled WGS sequence"/>
</dbReference>
<feature type="transmembrane region" description="Helical" evidence="8">
    <location>
        <begin position="256"/>
        <end position="278"/>
    </location>
</feature>
<comment type="caution">
    <text evidence="10">The sequence shown here is derived from an EMBL/GenBank/DDBJ whole genome shotgun (WGS) entry which is preliminary data.</text>
</comment>
<keyword evidence="7 8" id="KW-0472">Membrane</keyword>
<feature type="domain" description="Amino acid transporter transmembrane" evidence="9">
    <location>
        <begin position="59"/>
        <end position="504"/>
    </location>
</feature>
<keyword evidence="11" id="KW-1185">Reference proteome</keyword>
<reference evidence="10" key="1">
    <citation type="submission" date="2022-07" db="EMBL/GenBank/DDBJ databases">
        <title>Genome analysis of Parmales, a sister group of diatoms, reveals the evolutionary specialization of diatoms from phago-mixotrophs to photoautotrophs.</title>
        <authorList>
            <person name="Ban H."/>
            <person name="Sato S."/>
            <person name="Yoshikawa S."/>
            <person name="Kazumasa Y."/>
            <person name="Nakamura Y."/>
            <person name="Ichinomiya M."/>
            <person name="Saitoh K."/>
            <person name="Sato N."/>
            <person name="Blanc-Mathieu R."/>
            <person name="Endo H."/>
            <person name="Kuwata A."/>
            <person name="Ogata H."/>
        </authorList>
    </citation>
    <scope>NUCLEOTIDE SEQUENCE</scope>
</reference>
<evidence type="ECO:0000256" key="3">
    <source>
        <dbReference type="ARBA" id="ARBA00022448"/>
    </source>
</evidence>
<evidence type="ECO:0000313" key="10">
    <source>
        <dbReference type="EMBL" id="GMI24615.1"/>
    </source>
</evidence>
<protein>
    <recommendedName>
        <fullName evidence="9">Amino acid transporter transmembrane domain-containing protein</fullName>
    </recommendedName>
</protein>
<evidence type="ECO:0000256" key="7">
    <source>
        <dbReference type="ARBA" id="ARBA00023136"/>
    </source>
</evidence>
<keyword evidence="3" id="KW-0813">Transport</keyword>
<dbReference type="PANTHER" id="PTHR22950">
    <property type="entry name" value="AMINO ACID TRANSPORTER"/>
    <property type="match status" value="1"/>
</dbReference>
<dbReference type="OrthoDB" id="28208at2759"/>
<feature type="transmembrane region" description="Helical" evidence="8">
    <location>
        <begin position="485"/>
        <end position="505"/>
    </location>
</feature>
<dbReference type="AlphaFoldDB" id="A0A9W7FZH3"/>
<feature type="transmembrane region" description="Helical" evidence="8">
    <location>
        <begin position="290"/>
        <end position="314"/>
    </location>
</feature>